<dbReference type="InterPro" id="IPR000436">
    <property type="entry name" value="Sushi_SCR_CCP_dom"/>
</dbReference>
<feature type="domain" description="Peptidase S1" evidence="15">
    <location>
        <begin position="669"/>
        <end position="1005"/>
    </location>
</feature>
<keyword evidence="9 12" id="KW-1015">Disulfide bond</keyword>
<keyword evidence="10" id="KW-0325">Glycoprotein</keyword>
<feature type="domain" description="Sushi" evidence="16">
    <location>
        <begin position="266"/>
        <end position="329"/>
    </location>
</feature>
<dbReference type="SUPFAM" id="SSF57535">
    <property type="entry name" value="Complement control module/SCR domain"/>
    <property type="match status" value="4"/>
</dbReference>
<evidence type="ECO:0000256" key="10">
    <source>
        <dbReference type="ARBA" id="ARBA00023180"/>
    </source>
</evidence>
<keyword evidence="5 12" id="KW-0768">Sushi</keyword>
<dbReference type="PROSITE" id="PS50923">
    <property type="entry name" value="SUSHI"/>
    <property type="match status" value="4"/>
</dbReference>
<dbReference type="Gene3D" id="3.40.50.410">
    <property type="entry name" value="von Willebrand factor, type A domain"/>
    <property type="match status" value="1"/>
</dbReference>
<sequence>MRITLLVLSVLLLLGFVTCKHLQQTCGPRNQAAADAIGRPCRKICELTHDITKDKCKGKKLCLCDYECGFSCINPENKCDGKPPSIENLENIKVIRVKTHRNGTDYEAEVFGSSYEYSDQAIYNCQPGYKLQPDNIRSFCHGRKGWTHITGQYRPRCLLACRNFDILEVVNNNMICGDTCVTNADCQANTKCMCDGHCGRRCVNPDVDCGTAPPVEMGTIEYSGEGFEKVAHYSCAEGYFISSGSPSRSCTGGGTWDGQPLVCERVECGDPSRSIEEMGGEVRDWVPGPYHPGQSFTFRCRSSKRTFGSTVRTCQNNGRWSGRPTVCDDKDDSQGRANNRCIHPGIPVNGRIIGRSRLAPRDLEVGDTVIFECNPGYSMVGERVQECLEFLQWTGNGAPLCVDPRFRDSVSAAIGKLEESARHIQENSKRHGAGRFISNTFGPGHEIYFVIDLSKSVSDTALNNSLTFCVKLIERLTANATGEINYGIIVFALRTEIFLNLINLQPSAEGVIEILRNIYKDRANIQERIKQGTNTYKALEVLAQQLEFSYIQDENKERKRHVFILTDGKHNDGPDPEDLVFVLSQRENPPTFYSITTCLDCIDPVEGEEAYTELLGLAQNKYENFIFIDDFYNIQSKIDLITNATIDYSACGQAGDVGSVKQQARVGRVLGGNKTIAADRSWPWQAVITKFHGKVVDTYKRSNFYGGGSVINNRWVLTAAHLFEYEDKEISDWANDFVVTFGLHKRPTAAAKKLLPIVKIFVADQIIIHESYANFDFDIALIKIGHQLVPGSERWEEPILNVGWVNYTDYIRPVCLPCMENNCLNSYLRKYNDLDGTENEEESCTKQSDFLIEANKAEKTLLAVATGFGHTLAEIQEQLHQNARPSTVLRQGLLKVQSFDLCDDVATNHIDWGFAPHVDYTDNMLCAVSGNKHEAVDTCKGDSGGPLVREVYDPDTKHSCWVQIGIVSWGYGCGQSYRDVGIDKPTPGYYTNLMKLMPWVKAHIAENPAE</sequence>
<keyword evidence="6 13" id="KW-0732">Signal</keyword>
<feature type="domain" description="Sushi" evidence="16">
    <location>
        <begin position="339"/>
        <end position="403"/>
    </location>
</feature>
<accession>A0ABP0F7L6</accession>
<dbReference type="SMART" id="SM00327">
    <property type="entry name" value="VWA"/>
    <property type="match status" value="1"/>
</dbReference>
<keyword evidence="18" id="KW-1185">Reference proteome</keyword>
<keyword evidence="7" id="KW-0677">Repeat</keyword>
<dbReference type="EMBL" id="CAWYQH010000013">
    <property type="protein sequence ID" value="CAK8674430.1"/>
    <property type="molecule type" value="Genomic_DNA"/>
</dbReference>
<feature type="chain" id="PRO_5045749839" description="C3/C5 convertase" evidence="13">
    <location>
        <begin position="20"/>
        <end position="1010"/>
    </location>
</feature>
<comment type="subcellular location">
    <subcellularLocation>
        <location evidence="3">Cell surface</location>
    </subcellularLocation>
</comment>
<evidence type="ECO:0000259" key="14">
    <source>
        <dbReference type="PROSITE" id="PS50234"/>
    </source>
</evidence>
<protein>
    <recommendedName>
        <fullName evidence="11">C3/C5 convertase</fullName>
    </recommendedName>
</protein>
<dbReference type="PANTHER" id="PTHR46393:SF7">
    <property type="entry name" value="COMPLEMENT C2"/>
    <property type="match status" value="1"/>
</dbReference>
<dbReference type="Pfam" id="PF00092">
    <property type="entry name" value="VWA"/>
    <property type="match status" value="1"/>
</dbReference>
<evidence type="ECO:0000256" key="1">
    <source>
        <dbReference type="ARBA" id="ARBA00001936"/>
    </source>
</evidence>
<evidence type="ECO:0000256" key="5">
    <source>
        <dbReference type="ARBA" id="ARBA00022659"/>
    </source>
</evidence>
<comment type="cofactor">
    <cofactor evidence="2">
        <name>Mg(2+)</name>
        <dbReference type="ChEBI" id="CHEBI:18420"/>
    </cofactor>
</comment>
<dbReference type="InterPro" id="IPR001314">
    <property type="entry name" value="Peptidase_S1A"/>
</dbReference>
<comment type="cofactor">
    <cofactor evidence="1">
        <name>Mn(2+)</name>
        <dbReference type="ChEBI" id="CHEBI:29035"/>
    </cofactor>
</comment>
<dbReference type="InterPro" id="IPR001254">
    <property type="entry name" value="Trypsin_dom"/>
</dbReference>
<dbReference type="Pfam" id="PF00084">
    <property type="entry name" value="Sushi"/>
    <property type="match status" value="4"/>
</dbReference>
<dbReference type="Pfam" id="PF00089">
    <property type="entry name" value="Trypsin"/>
    <property type="match status" value="2"/>
</dbReference>
<feature type="domain" description="VWFA" evidence="14">
    <location>
        <begin position="446"/>
        <end position="641"/>
    </location>
</feature>
<gene>
    <name evidence="17" type="ORF">CVLEPA_LOCUS4130</name>
</gene>
<dbReference type="SUPFAM" id="SSF53300">
    <property type="entry name" value="vWA-like"/>
    <property type="match status" value="1"/>
</dbReference>
<feature type="domain" description="Sushi" evidence="16">
    <location>
        <begin position="207"/>
        <end position="265"/>
    </location>
</feature>
<dbReference type="CDD" id="cd00033">
    <property type="entry name" value="CCP"/>
    <property type="match status" value="3"/>
</dbReference>
<feature type="domain" description="Sushi" evidence="16">
    <location>
        <begin position="77"/>
        <end position="159"/>
    </location>
</feature>
<comment type="caution">
    <text evidence="17">The sequence shown here is derived from an EMBL/GenBank/DDBJ whole genome shotgun (WGS) entry which is preliminary data.</text>
</comment>
<dbReference type="PROSITE" id="PS00135">
    <property type="entry name" value="TRYPSIN_SER"/>
    <property type="match status" value="1"/>
</dbReference>
<dbReference type="SMART" id="SM00032">
    <property type="entry name" value="CCP"/>
    <property type="match status" value="4"/>
</dbReference>
<dbReference type="InterPro" id="IPR002035">
    <property type="entry name" value="VWF_A"/>
</dbReference>
<dbReference type="PROSITE" id="PS50240">
    <property type="entry name" value="TRYPSIN_DOM"/>
    <property type="match status" value="1"/>
</dbReference>
<evidence type="ECO:0000256" key="2">
    <source>
        <dbReference type="ARBA" id="ARBA00001946"/>
    </source>
</evidence>
<evidence type="ECO:0000313" key="18">
    <source>
        <dbReference type="Proteomes" id="UP001642483"/>
    </source>
</evidence>
<dbReference type="InterPro" id="IPR036465">
    <property type="entry name" value="vWFA_dom_sf"/>
</dbReference>
<dbReference type="Proteomes" id="UP001642483">
    <property type="component" value="Unassembled WGS sequence"/>
</dbReference>
<evidence type="ECO:0000256" key="9">
    <source>
        <dbReference type="ARBA" id="ARBA00023157"/>
    </source>
</evidence>
<dbReference type="InterPro" id="IPR009003">
    <property type="entry name" value="Peptidase_S1_PA"/>
</dbReference>
<dbReference type="InterPro" id="IPR033116">
    <property type="entry name" value="TRYPSIN_SER"/>
</dbReference>
<keyword evidence="4" id="KW-0399">Innate immunity</keyword>
<evidence type="ECO:0000313" key="17">
    <source>
        <dbReference type="EMBL" id="CAK8674430.1"/>
    </source>
</evidence>
<evidence type="ECO:0000256" key="12">
    <source>
        <dbReference type="PROSITE-ProRule" id="PRU00302"/>
    </source>
</evidence>
<evidence type="ECO:0000256" key="3">
    <source>
        <dbReference type="ARBA" id="ARBA00004241"/>
    </source>
</evidence>
<dbReference type="PRINTS" id="PR00722">
    <property type="entry name" value="CHYMOTRYPSIN"/>
</dbReference>
<proteinExistence type="predicted"/>
<dbReference type="InterPro" id="IPR043504">
    <property type="entry name" value="Peptidase_S1_PA_chymotrypsin"/>
</dbReference>
<dbReference type="PANTHER" id="PTHR46393">
    <property type="entry name" value="SUSHI DOMAIN-CONTAINING PROTEIN"/>
    <property type="match status" value="1"/>
</dbReference>
<evidence type="ECO:0000256" key="11">
    <source>
        <dbReference type="ARBA" id="ARBA00029636"/>
    </source>
</evidence>
<name>A0ABP0F7L6_CLALP</name>
<evidence type="ECO:0000256" key="4">
    <source>
        <dbReference type="ARBA" id="ARBA00022588"/>
    </source>
</evidence>
<dbReference type="CDD" id="cd00190">
    <property type="entry name" value="Tryp_SPc"/>
    <property type="match status" value="1"/>
</dbReference>
<dbReference type="Gene3D" id="2.10.70.10">
    <property type="entry name" value="Complement Module, domain 1"/>
    <property type="match status" value="3"/>
</dbReference>
<feature type="signal peptide" evidence="13">
    <location>
        <begin position="1"/>
        <end position="19"/>
    </location>
</feature>
<evidence type="ECO:0000256" key="13">
    <source>
        <dbReference type="SAM" id="SignalP"/>
    </source>
</evidence>
<evidence type="ECO:0000259" key="15">
    <source>
        <dbReference type="PROSITE" id="PS50240"/>
    </source>
</evidence>
<evidence type="ECO:0000256" key="7">
    <source>
        <dbReference type="ARBA" id="ARBA00022737"/>
    </source>
</evidence>
<feature type="disulfide bond" evidence="12">
    <location>
        <begin position="300"/>
        <end position="327"/>
    </location>
</feature>
<dbReference type="InterPro" id="IPR035976">
    <property type="entry name" value="Sushi/SCR/CCP_sf"/>
</dbReference>
<evidence type="ECO:0000256" key="8">
    <source>
        <dbReference type="ARBA" id="ARBA00022859"/>
    </source>
</evidence>
<reference evidence="17 18" key="1">
    <citation type="submission" date="2024-02" db="EMBL/GenBank/DDBJ databases">
        <authorList>
            <person name="Daric V."/>
            <person name="Darras S."/>
        </authorList>
    </citation>
    <scope>NUCLEOTIDE SEQUENCE [LARGE SCALE GENOMIC DNA]</scope>
</reference>
<organism evidence="17 18">
    <name type="scientific">Clavelina lepadiformis</name>
    <name type="common">Light-bulb sea squirt</name>
    <name type="synonym">Ascidia lepadiformis</name>
    <dbReference type="NCBI Taxonomy" id="159417"/>
    <lineage>
        <taxon>Eukaryota</taxon>
        <taxon>Metazoa</taxon>
        <taxon>Chordata</taxon>
        <taxon>Tunicata</taxon>
        <taxon>Ascidiacea</taxon>
        <taxon>Aplousobranchia</taxon>
        <taxon>Clavelinidae</taxon>
        <taxon>Clavelina</taxon>
    </lineage>
</organism>
<dbReference type="SUPFAM" id="SSF50494">
    <property type="entry name" value="Trypsin-like serine proteases"/>
    <property type="match status" value="1"/>
</dbReference>
<dbReference type="PROSITE" id="PS50234">
    <property type="entry name" value="VWFA"/>
    <property type="match status" value="1"/>
</dbReference>
<evidence type="ECO:0000256" key="6">
    <source>
        <dbReference type="ARBA" id="ARBA00022729"/>
    </source>
</evidence>
<evidence type="ECO:0000259" key="16">
    <source>
        <dbReference type="PROSITE" id="PS50923"/>
    </source>
</evidence>
<dbReference type="SMART" id="SM00020">
    <property type="entry name" value="Tryp_SPc"/>
    <property type="match status" value="1"/>
</dbReference>
<dbReference type="Gene3D" id="2.40.10.10">
    <property type="entry name" value="Trypsin-like serine proteases"/>
    <property type="match status" value="3"/>
</dbReference>
<comment type="caution">
    <text evidence="12">Lacks conserved residue(s) required for the propagation of feature annotation.</text>
</comment>
<keyword evidence="8" id="KW-0391">Immunity</keyword>